<gene>
    <name evidence="3" type="ORF">JOC49_001702</name>
</gene>
<dbReference type="Pfam" id="PF01171">
    <property type="entry name" value="ATP_bind_3"/>
    <property type="match status" value="1"/>
</dbReference>
<sequence>MNKWESNVYLKKLRQAVDHFQLIKPGDRILVGVSGGKDSTLLLYGLSQLRKVHPYNFEVEGLIVNHGMLGNMETYLTYCKDLGLKLTVHTELYAESLGEENGFSPCYTCSRLRKGIVKRIALEKEFNAIAYGHTLEDVVETFFMNIVKQGKIAGIPALSQESESDIKLIRPLILLDEVAIQKAIEILGIPLMHDTCTFAHGRVRDEAEKVIQRIEETYPAFSEQVVKALQNVDLNRLL</sequence>
<reference evidence="3 4" key="1">
    <citation type="submission" date="2021-01" db="EMBL/GenBank/DDBJ databases">
        <title>Genomic Encyclopedia of Type Strains, Phase IV (KMG-IV): sequencing the most valuable type-strain genomes for metagenomic binning, comparative biology and taxonomic classification.</title>
        <authorList>
            <person name="Goeker M."/>
        </authorList>
    </citation>
    <scope>NUCLEOTIDE SEQUENCE [LARGE SCALE GENOMIC DNA]</scope>
    <source>
        <strain evidence="3 4">DSM 24436</strain>
    </source>
</reference>
<dbReference type="SUPFAM" id="SSF52402">
    <property type="entry name" value="Adenine nucleotide alpha hydrolases-like"/>
    <property type="match status" value="1"/>
</dbReference>
<evidence type="ECO:0000313" key="3">
    <source>
        <dbReference type="EMBL" id="MBM7562159.1"/>
    </source>
</evidence>
<name>A0ABS2MRZ0_9FIRM</name>
<dbReference type="InterPro" id="IPR014729">
    <property type="entry name" value="Rossmann-like_a/b/a_fold"/>
</dbReference>
<dbReference type="Gene3D" id="3.40.50.620">
    <property type="entry name" value="HUPs"/>
    <property type="match status" value="1"/>
</dbReference>
<keyword evidence="1" id="KW-0808">Transferase</keyword>
<dbReference type="PANTHER" id="PTHR43686:SF1">
    <property type="entry name" value="AMINOTRAN_5 DOMAIN-CONTAINING PROTEIN"/>
    <property type="match status" value="1"/>
</dbReference>
<dbReference type="PIRSF" id="PIRSF004976">
    <property type="entry name" value="ATPase_YdaO"/>
    <property type="match status" value="1"/>
</dbReference>
<dbReference type="InterPro" id="IPR035107">
    <property type="entry name" value="tRNA_thiolation_TtcA_Ctu1"/>
</dbReference>
<accession>A0ABS2MRZ0</accession>
<dbReference type="PANTHER" id="PTHR43686">
    <property type="entry name" value="SULFURTRANSFERASE-RELATED"/>
    <property type="match status" value="1"/>
</dbReference>
<evidence type="ECO:0000313" key="4">
    <source>
        <dbReference type="Proteomes" id="UP000767854"/>
    </source>
</evidence>
<dbReference type="Proteomes" id="UP000767854">
    <property type="component" value="Unassembled WGS sequence"/>
</dbReference>
<keyword evidence="4" id="KW-1185">Reference proteome</keyword>
<proteinExistence type="predicted"/>
<protein>
    <submittedName>
        <fullName evidence="3">tRNA(Ile)-lysidine synthase TilS/MesJ</fullName>
    </submittedName>
</protein>
<comment type="caution">
    <text evidence="3">The sequence shown here is derived from an EMBL/GenBank/DDBJ whole genome shotgun (WGS) entry which is preliminary data.</text>
</comment>
<organism evidence="3 4">
    <name type="scientific">Fusibacter tunisiensis</name>
    <dbReference type="NCBI Taxonomy" id="1008308"/>
    <lineage>
        <taxon>Bacteria</taxon>
        <taxon>Bacillati</taxon>
        <taxon>Bacillota</taxon>
        <taxon>Clostridia</taxon>
        <taxon>Eubacteriales</taxon>
        <taxon>Eubacteriales Family XII. Incertae Sedis</taxon>
        <taxon>Fusibacter</taxon>
    </lineage>
</organism>
<evidence type="ECO:0000256" key="1">
    <source>
        <dbReference type="ARBA" id="ARBA00022679"/>
    </source>
</evidence>
<dbReference type="CDD" id="cd24138">
    <property type="entry name" value="TtcA-like"/>
    <property type="match status" value="1"/>
</dbReference>
<dbReference type="EMBL" id="JAFBDT010000013">
    <property type="protein sequence ID" value="MBM7562159.1"/>
    <property type="molecule type" value="Genomic_DNA"/>
</dbReference>
<evidence type="ECO:0000259" key="2">
    <source>
        <dbReference type="Pfam" id="PF01171"/>
    </source>
</evidence>
<dbReference type="InterPro" id="IPR011063">
    <property type="entry name" value="TilS/TtcA_N"/>
</dbReference>
<feature type="domain" description="tRNA(Ile)-lysidine/2-thiocytidine synthase N-terminal" evidence="2">
    <location>
        <begin position="29"/>
        <end position="195"/>
    </location>
</feature>
<dbReference type="RefSeq" id="WP_204664301.1">
    <property type="nucleotide sequence ID" value="NZ_JAFBDT010000013.1"/>
</dbReference>